<dbReference type="EMBL" id="JAVRHP010000013">
    <property type="protein sequence ID" value="MDT0649355.1"/>
    <property type="molecule type" value="Genomic_DNA"/>
</dbReference>
<dbReference type="Proteomes" id="UP001248819">
    <property type="component" value="Unassembled WGS sequence"/>
</dbReference>
<dbReference type="InterPro" id="IPR011042">
    <property type="entry name" value="6-blade_b-propeller_TolB-like"/>
</dbReference>
<keyword evidence="3" id="KW-1003">Cell membrane</keyword>
<keyword evidence="7" id="KW-1185">Reference proteome</keyword>
<keyword evidence="4 5" id="KW-0472">Membrane</keyword>
<feature type="transmembrane region" description="Helical" evidence="5">
    <location>
        <begin position="6"/>
        <end position="23"/>
    </location>
</feature>
<comment type="caution">
    <text evidence="6">The sequence shown here is derived from an EMBL/GenBank/DDBJ whole genome shotgun (WGS) entry which is preliminary data.</text>
</comment>
<accession>A0ABU3CSM8</accession>
<evidence type="ECO:0000256" key="3">
    <source>
        <dbReference type="ARBA" id="ARBA00022475"/>
    </source>
</evidence>
<comment type="similarity">
    <text evidence="2">Belongs to the YjiK family.</text>
</comment>
<dbReference type="SUPFAM" id="SSF63825">
    <property type="entry name" value="YWTD domain"/>
    <property type="match status" value="1"/>
</dbReference>
<sequence length="283" mass="31765">MIKSVLWIIAAILAVGALLYFVFKDNAFISFDDSKKTYQVKQQWDLPEELAEVSGLSWVGNNRIACIQDEDGIIFIYDLSSSEIVSELKFAGSGDYEAVAVNNTDAYVMRSDGLIFQVINFKQEDPVVNEYQTPLNKEDVEGMALDFKNNRLLLTVKDTEQENPASKGVFSFDLSSMTMNENPIFSINPEDSIFSSLKGNGFQRIIRPSEIEIHPVSGDIYVLEGHQPKLLIFDPQGNLLEIHLLDPEQFQQPEGLTFDPGGTLYISNESRRAPANILEVELN</sequence>
<reference evidence="6 7" key="1">
    <citation type="submission" date="2023-09" db="EMBL/GenBank/DDBJ databases">
        <authorList>
            <person name="Rey-Velasco X."/>
        </authorList>
    </citation>
    <scope>NUCLEOTIDE SEQUENCE [LARGE SCALE GENOMIC DNA]</scope>
    <source>
        <strain evidence="6 7">F297</strain>
    </source>
</reference>
<evidence type="ECO:0000256" key="2">
    <source>
        <dbReference type="ARBA" id="ARBA00009852"/>
    </source>
</evidence>
<evidence type="ECO:0000313" key="7">
    <source>
        <dbReference type="Proteomes" id="UP001248819"/>
    </source>
</evidence>
<name>A0ABU3CSM8_9FLAO</name>
<evidence type="ECO:0000256" key="1">
    <source>
        <dbReference type="ARBA" id="ARBA00004236"/>
    </source>
</evidence>
<proteinExistence type="inferred from homology"/>
<evidence type="ECO:0000256" key="5">
    <source>
        <dbReference type="SAM" id="Phobius"/>
    </source>
</evidence>
<dbReference type="Gene3D" id="2.120.10.30">
    <property type="entry name" value="TolB, C-terminal domain"/>
    <property type="match status" value="1"/>
</dbReference>
<evidence type="ECO:0000256" key="4">
    <source>
        <dbReference type="ARBA" id="ARBA00023136"/>
    </source>
</evidence>
<gene>
    <name evidence="6" type="ORF">RM529_04325</name>
</gene>
<keyword evidence="5" id="KW-0812">Transmembrane</keyword>
<dbReference type="Pfam" id="PF06977">
    <property type="entry name" value="SdiA-regulated"/>
    <property type="match status" value="1"/>
</dbReference>
<keyword evidence="5" id="KW-1133">Transmembrane helix</keyword>
<evidence type="ECO:0000313" key="6">
    <source>
        <dbReference type="EMBL" id="MDT0649355.1"/>
    </source>
</evidence>
<comment type="subcellular location">
    <subcellularLocation>
        <location evidence="1">Cell membrane</location>
    </subcellularLocation>
</comment>
<organism evidence="6 7">
    <name type="scientific">Autumnicola edwardsiae</name>
    <dbReference type="NCBI Taxonomy" id="3075594"/>
    <lineage>
        <taxon>Bacteria</taxon>
        <taxon>Pseudomonadati</taxon>
        <taxon>Bacteroidota</taxon>
        <taxon>Flavobacteriia</taxon>
        <taxon>Flavobacteriales</taxon>
        <taxon>Flavobacteriaceae</taxon>
        <taxon>Autumnicola</taxon>
    </lineage>
</organism>
<dbReference type="InterPro" id="IPR009722">
    <property type="entry name" value="YjiK/CarP"/>
</dbReference>
<protein>
    <submittedName>
        <fullName evidence="6">SdiA-regulated domain-containing protein</fullName>
    </submittedName>
</protein>
<dbReference type="RefSeq" id="WP_311483519.1">
    <property type="nucleotide sequence ID" value="NZ_JAVRHP010000013.1"/>
</dbReference>